<dbReference type="EMBL" id="AQHR01000085">
    <property type="protein sequence ID" value="EON76700.1"/>
    <property type="molecule type" value="Genomic_DNA"/>
</dbReference>
<dbReference type="Proteomes" id="UP000013909">
    <property type="component" value="Unassembled WGS sequence"/>
</dbReference>
<keyword evidence="2" id="KW-1185">Reference proteome</keyword>
<sequence length="55" mass="5825">MNQFLWAECFEMDGGLLGNQWIAPPMAACGPALTQSGVLWEGDGELGITTAALKI</sequence>
<proteinExistence type="predicted"/>
<organism evidence="1 2">
    <name type="scientific">Lunatimonas lonarensis</name>
    <dbReference type="NCBI Taxonomy" id="1232681"/>
    <lineage>
        <taxon>Bacteria</taxon>
        <taxon>Pseudomonadati</taxon>
        <taxon>Bacteroidota</taxon>
        <taxon>Cytophagia</taxon>
        <taxon>Cytophagales</taxon>
        <taxon>Cyclobacteriaceae</taxon>
    </lineage>
</organism>
<name>R7ZRE8_9BACT</name>
<protein>
    <submittedName>
        <fullName evidence="1">Uncharacterized protein</fullName>
    </submittedName>
</protein>
<evidence type="ECO:0000313" key="1">
    <source>
        <dbReference type="EMBL" id="EON76700.1"/>
    </source>
</evidence>
<dbReference type="STRING" id="1232681.ADIS_3150"/>
<dbReference type="AlphaFoldDB" id="R7ZRE8"/>
<accession>R7ZRE8</accession>
<dbReference type="RefSeq" id="WP_010855284.1">
    <property type="nucleotide sequence ID" value="NZ_AQHR01000085.1"/>
</dbReference>
<comment type="caution">
    <text evidence="1">The sequence shown here is derived from an EMBL/GenBank/DDBJ whole genome shotgun (WGS) entry which is preliminary data.</text>
</comment>
<gene>
    <name evidence="1" type="ORF">ADIS_3150</name>
</gene>
<evidence type="ECO:0000313" key="2">
    <source>
        <dbReference type="Proteomes" id="UP000013909"/>
    </source>
</evidence>
<reference evidence="1 2" key="1">
    <citation type="submission" date="2013-02" db="EMBL/GenBank/DDBJ databases">
        <title>A novel strain isolated from Lonar lake, Maharashtra, India.</title>
        <authorList>
            <person name="Singh A."/>
        </authorList>
    </citation>
    <scope>NUCLEOTIDE SEQUENCE [LARGE SCALE GENOMIC DNA]</scope>
    <source>
        <strain evidence="1 2">AK24</strain>
    </source>
</reference>